<sequence length="94" mass="10519">MRRYGTLLGRELGIAELLSFAKRNKIRNMVWLTADVHFTSAHHYDPSLASFTDFDPFWEFVSGPLNAAVQVAGHGNTSPSACGWSSRSSHRRPK</sequence>
<protein>
    <submittedName>
        <fullName evidence="3">Phosphodiesterase/alkaline phosphatase D-like protein</fullName>
    </submittedName>
</protein>
<dbReference type="Pfam" id="PF09423">
    <property type="entry name" value="PhoD"/>
    <property type="match status" value="1"/>
</dbReference>
<feature type="region of interest" description="Disordered" evidence="1">
    <location>
        <begin position="74"/>
        <end position="94"/>
    </location>
</feature>
<feature type="domain" description="PhoD-like phosphatase metallophosphatase" evidence="2">
    <location>
        <begin position="5"/>
        <end position="71"/>
    </location>
</feature>
<organism evidence="3 4">
    <name type="scientific">Saccharomonospora amisosensis</name>
    <dbReference type="NCBI Taxonomy" id="1128677"/>
    <lineage>
        <taxon>Bacteria</taxon>
        <taxon>Bacillati</taxon>
        <taxon>Actinomycetota</taxon>
        <taxon>Actinomycetes</taxon>
        <taxon>Pseudonocardiales</taxon>
        <taxon>Pseudonocardiaceae</taxon>
        <taxon>Saccharomonospora</taxon>
    </lineage>
</organism>
<name>A0A7X5ZPB8_9PSEU</name>
<keyword evidence="4" id="KW-1185">Reference proteome</keyword>
<dbReference type="Proteomes" id="UP000545493">
    <property type="component" value="Unassembled WGS sequence"/>
</dbReference>
<feature type="compositionally biased region" description="Polar residues" evidence="1">
    <location>
        <begin position="75"/>
        <end position="87"/>
    </location>
</feature>
<dbReference type="InterPro" id="IPR018946">
    <property type="entry name" value="PhoD-like_MPP"/>
</dbReference>
<evidence type="ECO:0000256" key="1">
    <source>
        <dbReference type="SAM" id="MobiDB-lite"/>
    </source>
</evidence>
<comment type="caution">
    <text evidence="3">The sequence shown here is derived from an EMBL/GenBank/DDBJ whole genome shotgun (WGS) entry which is preliminary data.</text>
</comment>
<gene>
    <name evidence="3" type="ORF">FHU38_000898</name>
</gene>
<dbReference type="EMBL" id="JAAOYM010000001">
    <property type="protein sequence ID" value="NIJ10554.1"/>
    <property type="molecule type" value="Genomic_DNA"/>
</dbReference>
<dbReference type="Gene3D" id="3.60.21.70">
    <property type="entry name" value="PhoD-like phosphatase"/>
    <property type="match status" value="1"/>
</dbReference>
<accession>A0A7X5ZPB8</accession>
<evidence type="ECO:0000259" key="2">
    <source>
        <dbReference type="Pfam" id="PF09423"/>
    </source>
</evidence>
<reference evidence="3 4" key="1">
    <citation type="submission" date="2020-03" db="EMBL/GenBank/DDBJ databases">
        <title>Sequencing the genomes of 1000 actinobacteria strains.</title>
        <authorList>
            <person name="Klenk H.-P."/>
        </authorList>
    </citation>
    <scope>NUCLEOTIDE SEQUENCE [LARGE SCALE GENOMIC DNA]</scope>
    <source>
        <strain evidence="3 4">DSM 45685</strain>
    </source>
</reference>
<dbReference type="AlphaFoldDB" id="A0A7X5ZPB8"/>
<dbReference type="InterPro" id="IPR038607">
    <property type="entry name" value="PhoD-like_sf"/>
</dbReference>
<evidence type="ECO:0000313" key="3">
    <source>
        <dbReference type="EMBL" id="NIJ10554.1"/>
    </source>
</evidence>
<evidence type="ECO:0000313" key="4">
    <source>
        <dbReference type="Proteomes" id="UP000545493"/>
    </source>
</evidence>
<dbReference type="RefSeq" id="WP_390623228.1">
    <property type="nucleotide sequence ID" value="NZ_JAAOYM010000001.1"/>
</dbReference>
<proteinExistence type="predicted"/>